<protein>
    <recommendedName>
        <fullName evidence="4">Dermonecrotic toxin N-terminal domain-containing protein</fullName>
    </recommendedName>
</protein>
<dbReference type="PANTHER" id="PTHR48051">
    <property type="match status" value="1"/>
</dbReference>
<feature type="coiled-coil region" evidence="3">
    <location>
        <begin position="1674"/>
        <end position="1701"/>
    </location>
</feature>
<dbReference type="Proteomes" id="UP000027308">
    <property type="component" value="Chromosome"/>
</dbReference>
<accession>A0A1N7UJR5</accession>
<dbReference type="RefSeq" id="WP_038453678.1">
    <property type="nucleotide sequence ID" value="NZ_CP007637.1"/>
</dbReference>
<dbReference type="PROSITE" id="PS51450">
    <property type="entry name" value="LRR"/>
    <property type="match status" value="2"/>
</dbReference>
<dbReference type="InterPro" id="IPR046673">
    <property type="entry name" value="ToxA_N"/>
</dbReference>
<keyword evidence="3" id="KW-0175">Coiled coil</keyword>
<evidence type="ECO:0000313" key="6">
    <source>
        <dbReference type="Proteomes" id="UP000027308"/>
    </source>
</evidence>
<dbReference type="Gene3D" id="3.80.10.10">
    <property type="entry name" value="Ribonuclease Inhibitor"/>
    <property type="match status" value="3"/>
</dbReference>
<dbReference type="SMART" id="SM00369">
    <property type="entry name" value="LRR_TYP"/>
    <property type="match status" value="7"/>
</dbReference>
<dbReference type="eggNOG" id="COG4886">
    <property type="taxonomic scope" value="Bacteria"/>
</dbReference>
<feature type="domain" description="Dermonecrotic toxin N-terminal" evidence="4">
    <location>
        <begin position="83"/>
        <end position="339"/>
    </location>
</feature>
<evidence type="ECO:0000256" key="2">
    <source>
        <dbReference type="ARBA" id="ARBA00022737"/>
    </source>
</evidence>
<evidence type="ECO:0000256" key="3">
    <source>
        <dbReference type="SAM" id="Coils"/>
    </source>
</evidence>
<dbReference type="GO" id="GO:0005737">
    <property type="term" value="C:cytoplasm"/>
    <property type="evidence" value="ECO:0007669"/>
    <property type="project" value="TreeGrafter"/>
</dbReference>
<evidence type="ECO:0000259" key="4">
    <source>
        <dbReference type="Pfam" id="PF20178"/>
    </source>
</evidence>
<dbReference type="InterPro" id="IPR003591">
    <property type="entry name" value="Leu-rich_rpt_typical-subtyp"/>
</dbReference>
<keyword evidence="2" id="KW-0677">Repeat</keyword>
<dbReference type="InterPro" id="IPR032675">
    <property type="entry name" value="LRR_dom_sf"/>
</dbReference>
<evidence type="ECO:0000256" key="1">
    <source>
        <dbReference type="ARBA" id="ARBA00022614"/>
    </source>
</evidence>
<dbReference type="PANTHER" id="PTHR48051:SF1">
    <property type="entry name" value="RAS SUPPRESSOR PROTEIN 1"/>
    <property type="match status" value="1"/>
</dbReference>
<keyword evidence="1" id="KW-0433">Leucine-rich repeat</keyword>
<proteinExistence type="predicted"/>
<name>A0A1N7UJR5_9PSED</name>
<gene>
    <name evidence="5" type="ORF">PS417_21715</name>
</gene>
<sequence length="1972" mass="219986">MTSPIQLPDVSAYRDLHQDILMQAVPAWLPTLSPAKRTALNNVKPSIPQWYKTASPDAHDTLKNRVSRAWEAQSKVDQAMGTLKSPQAFGAPLLAQLLKRRFGIERDVETTYLRLYIPLTIPWFSVRSGAARTWTVSLLDAALHNFEAGEVFEASSGFITKPTSTGQFDTLPALDTRITVAQFTALCRELDIGAKYQRYLEQFFDFNNPLAMASLQLKLKHSQAADLNVALKMAWMKGDLHDDQSVTRLQRLLNTDDNPSTCYPLQCYNLSIMSTALTGIVLFAENIGSRHPVGVIAYIPDDPYAPLKQYPTLVDFMTALGNNLRSAEYQQFFSRFISHEERGLFFADLNRRLSKVTWHPHTRGDPLPSWRETPIDQPHLAFRATAISGDLFTHLFQTKLSKVFSDARAIAVSTASVDQRVRWERWAIVQKVASAILQIAALIVAPFVPPVGLLMLGYSAYQMLDEAFEWVIDWAVGDVTEAFAHLLSFVEQGIQLGLFIAGAPIAASALRTLLPADAIKFFDSFKPVALPDGKTRLWNPDLAPYAHDLRLASHSYPNAQGLHAYNGKNILLLADKPFMVETDPITQQRYLQHPTRSNAYRPPLLSNDKGAWLNELDTPLSWDSTTLMKRQGPRTAGLSDEQLVAARRISGTREGALRKMYVNQHQPPPLLTDTVDRFRIDQALQDFIDQMNSDDPAIYRRADAQSQLHLLANLELWPKAKTLRFLDSNGRTAWELPGEKNASVVQIHEAQLKQDVVLETLLEALDEPQRKTLLGEAFGDPVTSLKNRALKLRKQLAGRAQSHRAELFDTRYQQLERPITPRQRAMIDNTPGLPLTAADALLDTANSQELKAVDEGKIPVRLSELAQSLRDEARVNHAYDGLYLDSTETLDTHRLALHSLEKLPGWAGKKLRIEIRSSTPEAALLDAIGKPKARIKRTLVRSPDGRYTPQDDSGELSGATDLYNAVLQALPDAERNALGLHIGQGPALRLALRTHALKRAPLRTLITAEPTRAPTDTRTHLRLLGLDNYPAAPAEQHDLQALARELYPAHTDEQIGEMIQTLERRPGGAFATLTALRQEFQHLNRALADWAARPPHSYPGTEVSMGRQEYSDMRQNRVLFWRELLSAWRRETETDAYFEHPSQNGQTLKSHAILYGELPALPANFEHISFLELSGNQTALTNIDVFLRSFPNIRHLSITHAQLGQLPATLSAMPRLNTLILSNCAITLTPDSLNTLTAMNRLRTLDLYSNPLGLSPSVERMIDLRALDLSETGISNLPAGLLSRASLELAVLSRNRITQLPSALFELPADTSATFDLSGNPLSRATLEQVKSYYQRTGRYWEVDALAIDIQRVNTLFPDFSVNEVNRFLFGLPGTIEIGQIELARLEVEYADLSDGLDTWARQAPAPEEQARRVEFKEELQACWRREGALDTSGPQAISTFTVESPQPVTGTFPSLDSGVFRHVSSLHLKGAQGPFPLQSPLFFRGFPTLNHLFIEGYVMGDIPASVWDLPQLSSLRLPRCALTLSTESTASLTTLSELATLDLSHNTALGQLPDFSALPRLTSIELEDTGLTAIPDGLLKAVERQRVNLSNNLITQIPDSAFRLPDSVTAVFDLSRNPLNRSGLMQIKRHCQRTGEHWRVDAPTTSRERIKALYPTFTEHEASRFFFELPGDLDAAEPAIEQLETEYAQLRTDLEEWVVNVPERHPVVDTPLDEQTRAQDQLNRRAFKTLLEAAWRRESELDDNNDDVRPTHKLTFEMPILGELPELSARFDHVTTLDLEGNGTTTRIDGLLKCFPKLRSLVITRFSLGEIPLTALSLPALNALSLTESAIRLTPTSVHALSWMSGLEYLDLGGNRLGLTPDVSQLTELETLYLPDTDITHLPQGLFALHELRSLDLSDNLIEEIPADFLQLATQLDTDSDISGNPLSASSLDTLRHYYLLTGDDLAVAAAGLDENGSPLVRPRSPEPMEE</sequence>
<reference evidence="5 6" key="1">
    <citation type="submission" date="2014-05" db="EMBL/GenBank/DDBJ databases">
        <title>Pseudomonas simiae WCS417.</title>
        <authorList>
            <person name="Berendsen R.L."/>
        </authorList>
    </citation>
    <scope>NUCLEOTIDE SEQUENCE [LARGE SCALE GENOMIC DNA]</scope>
    <source>
        <strain evidence="5 6">WCS417</strain>
    </source>
</reference>
<dbReference type="Pfam" id="PF20178">
    <property type="entry name" value="ToxA_N"/>
    <property type="match status" value="1"/>
</dbReference>
<dbReference type="OrthoDB" id="1467561at2"/>
<dbReference type="InterPro" id="IPR001611">
    <property type="entry name" value="Leu-rich_rpt"/>
</dbReference>
<dbReference type="SUPFAM" id="SSF52058">
    <property type="entry name" value="L domain-like"/>
    <property type="match status" value="2"/>
</dbReference>
<evidence type="ECO:0000313" key="5">
    <source>
        <dbReference type="EMBL" id="AIB38148.1"/>
    </source>
</evidence>
<organism evidence="5 6">
    <name type="scientific">Pseudomonas simiae</name>
    <dbReference type="NCBI Taxonomy" id="321846"/>
    <lineage>
        <taxon>Bacteria</taxon>
        <taxon>Pseudomonadati</taxon>
        <taxon>Pseudomonadota</taxon>
        <taxon>Gammaproteobacteria</taxon>
        <taxon>Pseudomonadales</taxon>
        <taxon>Pseudomonadaceae</taxon>
        <taxon>Pseudomonas</taxon>
    </lineage>
</organism>
<dbReference type="Pfam" id="PF13855">
    <property type="entry name" value="LRR_8"/>
    <property type="match status" value="1"/>
</dbReference>
<dbReference type="InterPro" id="IPR050216">
    <property type="entry name" value="LRR_domain-containing"/>
</dbReference>
<dbReference type="EMBL" id="CP007637">
    <property type="protein sequence ID" value="AIB38148.1"/>
    <property type="molecule type" value="Genomic_DNA"/>
</dbReference>